<dbReference type="EMBL" id="FNNC01000006">
    <property type="protein sequence ID" value="SDW86306.1"/>
    <property type="molecule type" value="Genomic_DNA"/>
</dbReference>
<protein>
    <submittedName>
        <fullName evidence="1">Uncharacterized protein</fullName>
    </submittedName>
</protein>
<keyword evidence="2" id="KW-1185">Reference proteome</keyword>
<evidence type="ECO:0000313" key="1">
    <source>
        <dbReference type="EMBL" id="SDW86306.1"/>
    </source>
</evidence>
<accession>A0A1H2X0L8</accession>
<organism evidence="1 2">
    <name type="scientific">Marinococcus luteus</name>
    <dbReference type="NCBI Taxonomy" id="1122204"/>
    <lineage>
        <taxon>Bacteria</taxon>
        <taxon>Bacillati</taxon>
        <taxon>Bacillota</taxon>
        <taxon>Bacilli</taxon>
        <taxon>Bacillales</taxon>
        <taxon>Bacillaceae</taxon>
        <taxon>Marinococcus</taxon>
    </lineage>
</organism>
<dbReference type="RefSeq" id="WP_091615886.1">
    <property type="nucleotide sequence ID" value="NZ_FNNC01000006.1"/>
</dbReference>
<proteinExistence type="predicted"/>
<reference evidence="1 2" key="1">
    <citation type="submission" date="2016-10" db="EMBL/GenBank/DDBJ databases">
        <authorList>
            <person name="de Groot N.N."/>
        </authorList>
    </citation>
    <scope>NUCLEOTIDE SEQUENCE [LARGE SCALE GENOMIC DNA]</scope>
    <source>
        <strain evidence="1 2">DSM 23126</strain>
    </source>
</reference>
<evidence type="ECO:0000313" key="2">
    <source>
        <dbReference type="Proteomes" id="UP000199488"/>
    </source>
</evidence>
<gene>
    <name evidence="1" type="ORF">SAMN05421781_2584</name>
</gene>
<dbReference type="AlphaFoldDB" id="A0A1H2X0L8"/>
<dbReference type="OrthoDB" id="2968072at2"/>
<dbReference type="Proteomes" id="UP000199488">
    <property type="component" value="Unassembled WGS sequence"/>
</dbReference>
<name>A0A1H2X0L8_9BACI</name>
<sequence length="103" mass="12231">MHPDQHIAYFVEQFLYQLDHADDPAELCQLRDHVFEQSALIGTRLPYIEMMGTIWHKHPATLQEALEAEPVCYGLLIDTFQHIPPNQFVYMRWRLHEWARLSA</sequence>